<keyword evidence="1" id="KW-0732">Signal</keyword>
<evidence type="ECO:0000256" key="1">
    <source>
        <dbReference type="SAM" id="SignalP"/>
    </source>
</evidence>
<feature type="chain" id="PRO_5045760293" evidence="1">
    <location>
        <begin position="19"/>
        <end position="253"/>
    </location>
</feature>
<evidence type="ECO:0000313" key="3">
    <source>
        <dbReference type="Proteomes" id="UP001163731"/>
    </source>
</evidence>
<evidence type="ECO:0000313" key="2">
    <source>
        <dbReference type="EMBL" id="MCW3169284.1"/>
    </source>
</evidence>
<accession>A0ABT3HZW9</accession>
<name>A0ABT3HZW9_9FLAO</name>
<proteinExistence type="predicted"/>
<reference evidence="2" key="1">
    <citation type="submission" date="2022-10" db="EMBL/GenBank/DDBJ databases">
        <title>Chryseobacterium babae sp. nov. isolated from the gut of the beetle Oryctes rhinoceros, and Chryseobacterium kimseyorum sp. nov., isolated from a stick insect rearing cage.</title>
        <authorList>
            <person name="Shelomi M."/>
            <person name="Han C.-J."/>
            <person name="Chen W.-M."/>
            <person name="Chen H.-K."/>
            <person name="Liaw S.-J."/>
            <person name="Muhle E."/>
            <person name="Clermont D."/>
        </authorList>
    </citation>
    <scope>NUCLEOTIDE SEQUENCE</scope>
    <source>
        <strain evidence="2">09-1422</strain>
    </source>
</reference>
<comment type="caution">
    <text evidence="2">The sequence shown here is derived from an EMBL/GenBank/DDBJ whole genome shotgun (WGS) entry which is preliminary data.</text>
</comment>
<dbReference type="EMBL" id="JAPDHW010000008">
    <property type="protein sequence ID" value="MCW3169284.1"/>
    <property type="molecule type" value="Genomic_DNA"/>
</dbReference>
<dbReference type="Proteomes" id="UP001163731">
    <property type="component" value="Unassembled WGS sequence"/>
</dbReference>
<dbReference type="RefSeq" id="WP_264750459.1">
    <property type="nucleotide sequence ID" value="NZ_JAPDHW010000008.1"/>
</dbReference>
<dbReference type="InterPro" id="IPR032774">
    <property type="entry name" value="WG_beta_rep"/>
</dbReference>
<keyword evidence="3" id="KW-1185">Reference proteome</keyword>
<feature type="signal peptide" evidence="1">
    <location>
        <begin position="1"/>
        <end position="18"/>
    </location>
</feature>
<organism evidence="2 3">
    <name type="scientific">Chryseobacterium kimseyorum</name>
    <dbReference type="NCBI Taxonomy" id="2984028"/>
    <lineage>
        <taxon>Bacteria</taxon>
        <taxon>Pseudomonadati</taxon>
        <taxon>Bacteroidota</taxon>
        <taxon>Flavobacteriia</taxon>
        <taxon>Flavobacteriales</taxon>
        <taxon>Weeksellaceae</taxon>
        <taxon>Chryseobacterium group</taxon>
        <taxon>Chryseobacterium</taxon>
    </lineage>
</organism>
<gene>
    <name evidence="2" type="ORF">OMO38_12215</name>
</gene>
<sequence>MKKIFNVILMLMSLSFFAQSKVLKSSNLTNKKTSPKPIVKKKPESNLVLINENAPLLIPQKLNDNFGYVNQKGKFVISPEYHIAMFFAEDCNLLNSPNPNAKKFGTAHFATVEKNNISYRINQAGKRVYQYKNADLGKCQTEFRKQLFHAYILNGMYGIIEDSKFSNPADRSHFKIYPKYDYLHILEGEDLSNPMIVASHKNKFGIIDVNNNIIIPFEYADIKRNYSWKLGKMFEVTKDDKNYYYIDSNNKSY</sequence>
<dbReference type="Pfam" id="PF14903">
    <property type="entry name" value="WG_beta_rep"/>
    <property type="match status" value="2"/>
</dbReference>
<protein>
    <submittedName>
        <fullName evidence="2">WG repeat-containing protein</fullName>
    </submittedName>
</protein>